<comment type="caution">
    <text evidence="1">The sequence shown here is derived from an EMBL/GenBank/DDBJ whole genome shotgun (WGS) entry which is preliminary data.</text>
</comment>
<dbReference type="AlphaFoldDB" id="A0AAN7D8E7"/>
<sequence length="84" mass="9043">MTTDIRPGAIASTLVQRVFGQPLGFGEVKLGGDNTINHSLCLGSLKLAVLPGNSVLKYGHSILTFQVNGKQENVTTVFLDLQRF</sequence>
<dbReference type="GeneID" id="89947530"/>
<proteinExistence type="predicted"/>
<name>A0AAN7D8E7_9FUNG</name>
<dbReference type="EMBL" id="JASEJX010000025">
    <property type="protein sequence ID" value="KAK4511829.1"/>
    <property type="molecule type" value="Genomic_DNA"/>
</dbReference>
<accession>A0AAN7D8E7</accession>
<keyword evidence="2" id="KW-1185">Reference proteome</keyword>
<dbReference type="Proteomes" id="UP001304243">
    <property type="component" value="Unassembled WGS sequence"/>
</dbReference>
<evidence type="ECO:0000313" key="1">
    <source>
        <dbReference type="EMBL" id="KAK4511829.1"/>
    </source>
</evidence>
<reference evidence="1 2" key="1">
    <citation type="submission" date="2022-11" db="EMBL/GenBank/DDBJ databases">
        <title>Mucor velutinosus strain NIH1002 WGS.</title>
        <authorList>
            <person name="Subramanian P."/>
            <person name="Mullikin J.C."/>
            <person name="Segre J.A."/>
            <person name="Zelazny A.M."/>
        </authorList>
    </citation>
    <scope>NUCLEOTIDE SEQUENCE [LARGE SCALE GENOMIC DNA]</scope>
    <source>
        <strain evidence="1 2">NIH1002</strain>
    </source>
</reference>
<organism evidence="1 2">
    <name type="scientific">Mucor velutinosus</name>
    <dbReference type="NCBI Taxonomy" id="708070"/>
    <lineage>
        <taxon>Eukaryota</taxon>
        <taxon>Fungi</taxon>
        <taxon>Fungi incertae sedis</taxon>
        <taxon>Mucoromycota</taxon>
        <taxon>Mucoromycotina</taxon>
        <taxon>Mucoromycetes</taxon>
        <taxon>Mucorales</taxon>
        <taxon>Mucorineae</taxon>
        <taxon>Mucoraceae</taxon>
        <taxon>Mucor</taxon>
    </lineage>
</organism>
<evidence type="ECO:0000313" key="2">
    <source>
        <dbReference type="Proteomes" id="UP001304243"/>
    </source>
</evidence>
<dbReference type="RefSeq" id="XP_064678495.1">
    <property type="nucleotide sequence ID" value="XM_064823183.1"/>
</dbReference>
<gene>
    <name evidence="1" type="ORF">ATC70_003828</name>
</gene>
<protein>
    <submittedName>
        <fullName evidence="1">Uncharacterized protein</fullName>
    </submittedName>
</protein>